<dbReference type="Proteomes" id="UP000827845">
    <property type="component" value="Segment"/>
</dbReference>
<name>A0AAE8XZK8_9CAUD</name>
<gene>
    <name evidence="2" type="ORF">HATV-3_gp66</name>
</gene>
<protein>
    <submittedName>
        <fullName evidence="2">Uncharacterized protein</fullName>
    </submittedName>
</protein>
<feature type="region of interest" description="Disordered" evidence="1">
    <location>
        <begin position="60"/>
        <end position="87"/>
    </location>
</feature>
<dbReference type="EMBL" id="MZ334527">
    <property type="protein sequence ID" value="UBF23416.1"/>
    <property type="molecule type" value="Genomic_DNA"/>
</dbReference>
<evidence type="ECO:0000256" key="1">
    <source>
        <dbReference type="SAM" id="MobiDB-lite"/>
    </source>
</evidence>
<keyword evidence="3" id="KW-1185">Reference proteome</keyword>
<feature type="compositionally biased region" description="Basic and acidic residues" evidence="1">
    <location>
        <begin position="64"/>
        <end position="87"/>
    </location>
</feature>
<evidence type="ECO:0000313" key="3">
    <source>
        <dbReference type="Proteomes" id="UP000827845"/>
    </source>
</evidence>
<proteinExistence type="predicted"/>
<reference evidence="2" key="1">
    <citation type="submission" date="2021-05" db="EMBL/GenBank/DDBJ databases">
        <title>Diversity, taxonomy and evolution of archaeal viruses of the class Caudoviricetes.</title>
        <authorList>
            <person name="Liu Y."/>
            <person name="Demina T.A."/>
            <person name="Roux S."/>
            <person name="Aiewsakun P."/>
            <person name="Kazlauskas D."/>
            <person name="Simmonds P."/>
            <person name="Prangishvili D."/>
            <person name="Oksanen H.M."/>
            <person name="Krupovic M."/>
        </authorList>
    </citation>
    <scope>NUCLEOTIDE SEQUENCE</scope>
    <source>
        <strain evidence="2">HATV-3/30</strain>
    </source>
</reference>
<sequence length="167" mass="19296">MSEKETCSYYVEKRYDEWLESLPRNKSEVVNSLLESAYTGEGDLTLERAEADRLRAEANGLRSQAEEKERLAQEYEQRGEKRAEARPDYKEQLHALIDSLIENGTHLWEDHNRVQELATDQQKAPKDVIKDAKEIARSMDATVYNTQFVTAAEAQQMTKEPLTEDNE</sequence>
<accession>A0AAE8XZK8</accession>
<evidence type="ECO:0000313" key="2">
    <source>
        <dbReference type="EMBL" id="UBF23416.1"/>
    </source>
</evidence>
<organism evidence="2 3">
    <name type="scientific">Haloarcula tailed virus 3</name>
    <dbReference type="NCBI Taxonomy" id="2877990"/>
    <lineage>
        <taxon>Viruses</taxon>
        <taxon>Duplodnaviria</taxon>
        <taxon>Heunggongvirae</taxon>
        <taxon>Uroviricota</taxon>
        <taxon>Caudoviricetes</taxon>
        <taxon>Kirjokansivirales</taxon>
        <taxon>Pyrstoviridae</taxon>
        <taxon>Hatrivirus</taxon>
        <taxon>Hatrivirus caudatum</taxon>
        <taxon>Hatrivirus HATV3</taxon>
    </lineage>
</organism>